<evidence type="ECO:0000256" key="3">
    <source>
        <dbReference type="ARBA" id="ARBA00023163"/>
    </source>
</evidence>
<keyword evidence="1" id="KW-0805">Transcription regulation</keyword>
<keyword evidence="2" id="KW-0238">DNA-binding</keyword>
<dbReference type="PANTHER" id="PTHR44688">
    <property type="entry name" value="DNA-BINDING TRANSCRIPTIONAL ACTIVATOR DEVR_DOSR"/>
    <property type="match status" value="1"/>
</dbReference>
<evidence type="ECO:0000256" key="1">
    <source>
        <dbReference type="ARBA" id="ARBA00023015"/>
    </source>
</evidence>
<evidence type="ECO:0000313" key="5">
    <source>
        <dbReference type="EMBL" id="VVD97257.1"/>
    </source>
</evidence>
<organism evidence="5 6">
    <name type="scientific">Pandoraea capi</name>
    <dbReference type="NCBI Taxonomy" id="2508286"/>
    <lineage>
        <taxon>Bacteria</taxon>
        <taxon>Pseudomonadati</taxon>
        <taxon>Pseudomonadota</taxon>
        <taxon>Betaproteobacteria</taxon>
        <taxon>Burkholderiales</taxon>
        <taxon>Burkholderiaceae</taxon>
        <taxon>Pandoraea</taxon>
    </lineage>
</organism>
<dbReference type="SUPFAM" id="SSF75516">
    <property type="entry name" value="Pheromone-binding domain of LuxR-like quorum-sensing transcription factors"/>
    <property type="match status" value="1"/>
</dbReference>
<dbReference type="PROSITE" id="PS50043">
    <property type="entry name" value="HTH_LUXR_2"/>
    <property type="match status" value="1"/>
</dbReference>
<dbReference type="InterPro" id="IPR016032">
    <property type="entry name" value="Sig_transdc_resp-reg_C-effctor"/>
</dbReference>
<dbReference type="PANTHER" id="PTHR44688:SF16">
    <property type="entry name" value="DNA-BINDING TRANSCRIPTIONAL ACTIVATOR DEVR_DOSR"/>
    <property type="match status" value="1"/>
</dbReference>
<dbReference type="Gene3D" id="3.30.450.80">
    <property type="entry name" value="Transcription factor LuxR-like, autoinducer-binding domain"/>
    <property type="match status" value="1"/>
</dbReference>
<evidence type="ECO:0000256" key="2">
    <source>
        <dbReference type="ARBA" id="ARBA00023125"/>
    </source>
</evidence>
<protein>
    <submittedName>
        <fullName evidence="5">Transcriptional activator protein LasR</fullName>
    </submittedName>
</protein>
<dbReference type="Pfam" id="PF00196">
    <property type="entry name" value="GerE"/>
    <property type="match status" value="1"/>
</dbReference>
<proteinExistence type="predicted"/>
<dbReference type="EMBL" id="CABPRV010000003">
    <property type="protein sequence ID" value="VVD97257.1"/>
    <property type="molecule type" value="Genomic_DNA"/>
</dbReference>
<dbReference type="Proteomes" id="UP000366065">
    <property type="component" value="Unassembled WGS sequence"/>
</dbReference>
<gene>
    <name evidence="5" type="primary">lasR_1</name>
    <name evidence="5" type="ORF">PCA20602_01951</name>
</gene>
<dbReference type="SUPFAM" id="SSF46894">
    <property type="entry name" value="C-terminal effector domain of the bipartite response regulators"/>
    <property type="match status" value="1"/>
</dbReference>
<dbReference type="RefSeq" id="WP_150721015.1">
    <property type="nucleotide sequence ID" value="NZ_CABPRV010000003.1"/>
</dbReference>
<dbReference type="InterPro" id="IPR036693">
    <property type="entry name" value="TF_LuxR_autoind-bd_dom_sf"/>
</dbReference>
<name>A0ABY6VWH1_9BURK</name>
<evidence type="ECO:0000259" key="4">
    <source>
        <dbReference type="PROSITE" id="PS50043"/>
    </source>
</evidence>
<dbReference type="Gene3D" id="1.10.10.10">
    <property type="entry name" value="Winged helix-like DNA-binding domain superfamily/Winged helix DNA-binding domain"/>
    <property type="match status" value="1"/>
</dbReference>
<evidence type="ECO:0000313" key="6">
    <source>
        <dbReference type="Proteomes" id="UP000366065"/>
    </source>
</evidence>
<dbReference type="Pfam" id="PF03472">
    <property type="entry name" value="Autoind_bind"/>
    <property type="match status" value="1"/>
</dbReference>
<keyword evidence="3" id="KW-0804">Transcription</keyword>
<comment type="caution">
    <text evidence="5">The sequence shown here is derived from an EMBL/GenBank/DDBJ whole genome shotgun (WGS) entry which is preliminary data.</text>
</comment>
<reference evidence="5 6" key="1">
    <citation type="submission" date="2019-08" db="EMBL/GenBank/DDBJ databases">
        <authorList>
            <person name="Peeters C."/>
        </authorList>
    </citation>
    <scope>NUCLEOTIDE SEQUENCE [LARGE SCALE GENOMIC DNA]</scope>
    <source>
        <strain evidence="5 6">LMG 20602</strain>
    </source>
</reference>
<dbReference type="InterPro" id="IPR000792">
    <property type="entry name" value="Tscrpt_reg_LuxR_C"/>
</dbReference>
<accession>A0ABY6VWH1</accession>
<dbReference type="PRINTS" id="PR00038">
    <property type="entry name" value="HTHLUXR"/>
</dbReference>
<dbReference type="InterPro" id="IPR036388">
    <property type="entry name" value="WH-like_DNA-bd_sf"/>
</dbReference>
<dbReference type="SMART" id="SM00421">
    <property type="entry name" value="HTH_LUXR"/>
    <property type="match status" value="1"/>
</dbReference>
<sequence>MQATRRLPPRSFADGLNALSAAADFDTLRTLLPSLCGALRQRYFCYRGQFPLPDGTTSTPRLANLPPAWQTHYDAQHFAAIDPALVLAARQLTPVEWKPSMYASPETRRLLDEQRKAGLRFGVTYPVYTPSGALGTLSLSSPWRTPSLPLATPTPLSRLRQPHAHATTHDCMQTWMKHAGVALATHVHEAVWRLVQREAARRSAPVLTPRERECLRWVARGKTSWEIGRILTLSEHGVVFHLRSVMRKFDVSSRHHAAKLASDYGLLDDDLAPASRPITCEPPDRPASCSVST</sequence>
<keyword evidence="6" id="KW-1185">Reference proteome</keyword>
<dbReference type="InterPro" id="IPR005143">
    <property type="entry name" value="TF_LuxR_autoind-bd_dom"/>
</dbReference>
<feature type="domain" description="HTH luxR-type" evidence="4">
    <location>
        <begin position="200"/>
        <end position="265"/>
    </location>
</feature>
<dbReference type="CDD" id="cd06170">
    <property type="entry name" value="LuxR_C_like"/>
    <property type="match status" value="1"/>
</dbReference>